<comment type="caution">
    <text evidence="2">The sequence shown here is derived from an EMBL/GenBank/DDBJ whole genome shotgun (WGS) entry which is preliminary data.</text>
</comment>
<accession>A0A1F5A8W6</accession>
<organism evidence="2 3">
    <name type="scientific">Candidatus Sediminicultor quintus</name>
    <dbReference type="NCBI Taxonomy" id="1797291"/>
    <lineage>
        <taxon>Bacteria</taxon>
        <taxon>Pseudomonadati</taxon>
        <taxon>Atribacterota</taxon>
        <taxon>Candidatus Phoenicimicrobiia</taxon>
        <taxon>Candidatus Pheonicimicrobiales</taxon>
        <taxon>Candidatus Phoenicimicrobiaceae</taxon>
        <taxon>Candidatus Sediminicultor</taxon>
    </lineage>
</organism>
<dbReference type="Pfam" id="PF00056">
    <property type="entry name" value="Ldh_1_N"/>
    <property type="match status" value="1"/>
</dbReference>
<name>A0A1F5A8W6_9BACT</name>
<evidence type="ECO:0000313" key="3">
    <source>
        <dbReference type="Proteomes" id="UP000177701"/>
    </source>
</evidence>
<evidence type="ECO:0000259" key="1">
    <source>
        <dbReference type="Pfam" id="PF00056"/>
    </source>
</evidence>
<feature type="domain" description="Lactate/malate dehydrogenase N-terminal" evidence="1">
    <location>
        <begin position="114"/>
        <end position="254"/>
    </location>
</feature>
<dbReference type="Gene3D" id="3.40.50.720">
    <property type="entry name" value="NAD(P)-binding Rossmann-like Domain"/>
    <property type="match status" value="1"/>
</dbReference>
<dbReference type="SUPFAM" id="SSF51735">
    <property type="entry name" value="NAD(P)-binding Rossmann-fold domains"/>
    <property type="match status" value="1"/>
</dbReference>
<dbReference type="EMBL" id="MEYH01000088">
    <property type="protein sequence ID" value="OGD14297.1"/>
    <property type="molecule type" value="Genomic_DNA"/>
</dbReference>
<sequence>MFFYKLKGKILISQSEYTELNRIPENEAKESKEIIYVLNRINPLKSRRYFSITDPSLIFLKDEGINLLQKSRKIDYDLPLWLNERIKEKKVSSLNTEYPDWQDVLTYKFPSRWKVNIVGLGDVGGFLLTGLRLLAGNCVESIGIYDKNINAIKRWELEANQIFCPFTAQKFPEVYHLKEENIFDCDMFVFCATVGVPSLEEEHEDVRMKQFKGNSKIISDYARKAREKSFNGIFAIISDPVDLLCKVVFLAGNKNNSGKFDFKGLAADQIRGYGLGVMHARAVYYSKQKIETAEYNREGRAFGPHGQGLVIVNSLKKYDEGLSEMLTDQTVKANLEVRKTDFKPYAAPALSSGSYPLIATMNGKWHYSATFMGGVFMGAKNRLLKSGTEIERLDLPAILVEKIKASYKGLGNIL</sequence>
<dbReference type="GO" id="GO:0004459">
    <property type="term" value="F:L-lactate dehydrogenase (NAD+) activity"/>
    <property type="evidence" value="ECO:0007669"/>
    <property type="project" value="TreeGrafter"/>
</dbReference>
<dbReference type="InterPro" id="IPR036291">
    <property type="entry name" value="NAD(P)-bd_dom_sf"/>
</dbReference>
<dbReference type="InterPro" id="IPR001236">
    <property type="entry name" value="Lactate/malate_DH_N"/>
</dbReference>
<dbReference type="AlphaFoldDB" id="A0A1F5A8W6"/>
<reference evidence="2 3" key="1">
    <citation type="journal article" date="2016" name="Nat. Commun.">
        <title>Thousands of microbial genomes shed light on interconnected biogeochemical processes in an aquifer system.</title>
        <authorList>
            <person name="Anantharaman K."/>
            <person name="Brown C.T."/>
            <person name="Hug L.A."/>
            <person name="Sharon I."/>
            <person name="Castelle C.J."/>
            <person name="Probst A.J."/>
            <person name="Thomas B.C."/>
            <person name="Singh A."/>
            <person name="Wilkins M.J."/>
            <person name="Karaoz U."/>
            <person name="Brodie E.L."/>
            <person name="Williams K.H."/>
            <person name="Hubbard S.S."/>
            <person name="Banfield J.F."/>
        </authorList>
    </citation>
    <scope>NUCLEOTIDE SEQUENCE [LARGE SCALE GENOMIC DNA]</scope>
</reference>
<dbReference type="STRING" id="1797291.A2V47_03630"/>
<evidence type="ECO:0000313" key="2">
    <source>
        <dbReference type="EMBL" id="OGD14297.1"/>
    </source>
</evidence>
<protein>
    <submittedName>
        <fullName evidence="2">Lactate dehydrogenase</fullName>
    </submittedName>
</protein>
<dbReference type="GO" id="GO:0006089">
    <property type="term" value="P:lactate metabolic process"/>
    <property type="evidence" value="ECO:0007669"/>
    <property type="project" value="TreeGrafter"/>
</dbReference>
<dbReference type="PANTHER" id="PTHR43128:SF16">
    <property type="entry name" value="L-LACTATE DEHYDROGENASE"/>
    <property type="match status" value="1"/>
</dbReference>
<dbReference type="PANTHER" id="PTHR43128">
    <property type="entry name" value="L-2-HYDROXYCARBOXYLATE DEHYDROGENASE (NAD(P)(+))"/>
    <property type="match status" value="1"/>
</dbReference>
<dbReference type="Proteomes" id="UP000177701">
    <property type="component" value="Unassembled WGS sequence"/>
</dbReference>
<proteinExistence type="predicted"/>
<gene>
    <name evidence="2" type="ORF">A2V47_03630</name>
</gene>